<dbReference type="GO" id="GO:0044753">
    <property type="term" value="C:amphisome"/>
    <property type="evidence" value="ECO:0007669"/>
    <property type="project" value="TreeGrafter"/>
</dbReference>
<keyword evidence="6" id="KW-1185">Reference proteome</keyword>
<dbReference type="PANTHER" id="PTHR15090">
    <property type="entry name" value="SEQUESTOSOME 1-RELATED"/>
    <property type="match status" value="1"/>
</dbReference>
<evidence type="ECO:0000313" key="7">
    <source>
        <dbReference type="WBParaSite" id="SVE_0003900.1"/>
    </source>
</evidence>
<dbReference type="InterPro" id="IPR000433">
    <property type="entry name" value="Znf_ZZ"/>
</dbReference>
<proteinExistence type="predicted"/>
<keyword evidence="1" id="KW-0479">Metal-binding</keyword>
<dbReference type="InterPro" id="IPR052260">
    <property type="entry name" value="Autophagy_Rcpt_SigReg"/>
</dbReference>
<dbReference type="GO" id="GO:0005080">
    <property type="term" value="F:protein kinase C binding"/>
    <property type="evidence" value="ECO:0007669"/>
    <property type="project" value="TreeGrafter"/>
</dbReference>
<protein>
    <submittedName>
        <fullName evidence="7">ZZ-type domain-containing protein</fullName>
    </submittedName>
</protein>
<accession>A0A0K0EU46</accession>
<keyword evidence="3" id="KW-0862">Zinc</keyword>
<evidence type="ECO:0000313" key="6">
    <source>
        <dbReference type="Proteomes" id="UP000035680"/>
    </source>
</evidence>
<dbReference type="STRING" id="75913.A0A0K0EU46"/>
<dbReference type="AlphaFoldDB" id="A0A0K0EU46"/>
<dbReference type="PROSITE" id="PS50135">
    <property type="entry name" value="ZF_ZZ_2"/>
    <property type="match status" value="1"/>
</dbReference>
<dbReference type="GO" id="GO:0016235">
    <property type="term" value="C:aggresome"/>
    <property type="evidence" value="ECO:0007669"/>
    <property type="project" value="TreeGrafter"/>
</dbReference>
<dbReference type="Proteomes" id="UP000035680">
    <property type="component" value="Unassembled WGS sequence"/>
</dbReference>
<keyword evidence="2 4" id="KW-0863">Zinc-finger</keyword>
<evidence type="ECO:0000256" key="1">
    <source>
        <dbReference type="ARBA" id="ARBA00022723"/>
    </source>
</evidence>
<evidence type="ECO:0000256" key="3">
    <source>
        <dbReference type="ARBA" id="ARBA00022833"/>
    </source>
</evidence>
<dbReference type="GO" id="GO:0008270">
    <property type="term" value="F:zinc ion binding"/>
    <property type="evidence" value="ECO:0007669"/>
    <property type="project" value="UniProtKB-KW"/>
</dbReference>
<dbReference type="GO" id="GO:0035973">
    <property type="term" value="P:aggrephagy"/>
    <property type="evidence" value="ECO:0007669"/>
    <property type="project" value="TreeGrafter"/>
</dbReference>
<dbReference type="GO" id="GO:0007032">
    <property type="term" value="P:endosome organization"/>
    <property type="evidence" value="ECO:0007669"/>
    <property type="project" value="TreeGrafter"/>
</dbReference>
<reference evidence="7" key="2">
    <citation type="submission" date="2015-08" db="UniProtKB">
        <authorList>
            <consortium name="WormBaseParasite"/>
        </authorList>
    </citation>
    <scope>IDENTIFICATION</scope>
</reference>
<evidence type="ECO:0000256" key="4">
    <source>
        <dbReference type="PROSITE-ProRule" id="PRU00228"/>
    </source>
</evidence>
<name>A0A0K0EU46_STRVS</name>
<dbReference type="SMART" id="SM00291">
    <property type="entry name" value="ZnF_ZZ"/>
    <property type="match status" value="1"/>
</dbReference>
<reference evidence="6" key="1">
    <citation type="submission" date="2014-07" db="EMBL/GenBank/DDBJ databases">
        <authorList>
            <person name="Martin A.A"/>
            <person name="De Silva N."/>
        </authorList>
    </citation>
    <scope>NUCLEOTIDE SEQUENCE</scope>
</reference>
<dbReference type="Gene3D" id="3.30.60.90">
    <property type="match status" value="1"/>
</dbReference>
<dbReference type="InterPro" id="IPR043145">
    <property type="entry name" value="Znf_ZZ_sf"/>
</dbReference>
<evidence type="ECO:0000259" key="5">
    <source>
        <dbReference type="PROSITE" id="PS50135"/>
    </source>
</evidence>
<feature type="domain" description="ZZ-type" evidence="5">
    <location>
        <begin position="106"/>
        <end position="157"/>
    </location>
</feature>
<dbReference type="GO" id="GO:0070530">
    <property type="term" value="F:K63-linked polyubiquitin modification-dependent protein binding"/>
    <property type="evidence" value="ECO:0007669"/>
    <property type="project" value="TreeGrafter"/>
</dbReference>
<dbReference type="WBParaSite" id="SVE_0003900.1">
    <property type="protein sequence ID" value="SVE_0003900.1"/>
    <property type="gene ID" value="SVE_0003900"/>
</dbReference>
<dbReference type="GO" id="GO:0000423">
    <property type="term" value="P:mitophagy"/>
    <property type="evidence" value="ECO:0007669"/>
    <property type="project" value="TreeGrafter"/>
</dbReference>
<dbReference type="Pfam" id="PF00569">
    <property type="entry name" value="ZZ"/>
    <property type="match status" value="1"/>
</dbReference>
<evidence type="ECO:0000256" key="2">
    <source>
        <dbReference type="ARBA" id="ARBA00022771"/>
    </source>
</evidence>
<dbReference type="PANTHER" id="PTHR15090:SF0">
    <property type="entry name" value="SEQUESTOSOME-1"/>
    <property type="match status" value="1"/>
</dbReference>
<dbReference type="SUPFAM" id="SSF57850">
    <property type="entry name" value="RING/U-box"/>
    <property type="match status" value="1"/>
</dbReference>
<sequence length="217" mass="25333">MTTVIIKLIENNETKLLESRENVMYSNILSVYESLVPPRLHIGNSNLLFINSKGDIFQINSYDLFWSYIDMEYPNAKDNIFQVPLIVISVIVDNSTIPYNSNLPVHKNITCDVCDNTITDIHYKRSTRHDYDLCQKCEEVNNHNPSHIMLSFIRPKDTTKEVLLKNFSELKIENEVPNESSNNTNYQSSSDMNNERNIYYESFENDMNSSRSFHLLF</sequence>
<organism evidence="6 7">
    <name type="scientific">Strongyloides venezuelensis</name>
    <name type="common">Threadworm</name>
    <dbReference type="NCBI Taxonomy" id="75913"/>
    <lineage>
        <taxon>Eukaryota</taxon>
        <taxon>Metazoa</taxon>
        <taxon>Ecdysozoa</taxon>
        <taxon>Nematoda</taxon>
        <taxon>Chromadorea</taxon>
        <taxon>Rhabditida</taxon>
        <taxon>Tylenchina</taxon>
        <taxon>Panagrolaimomorpha</taxon>
        <taxon>Strongyloidoidea</taxon>
        <taxon>Strongyloididae</taxon>
        <taxon>Strongyloides</taxon>
    </lineage>
</organism>